<protein>
    <recommendedName>
        <fullName evidence="1">ADP ribosyltransferase domain-containing protein</fullName>
    </recommendedName>
</protein>
<dbReference type="Proteomes" id="UP000663889">
    <property type="component" value="Unassembled WGS sequence"/>
</dbReference>
<name>A0A815PPA6_9BILA</name>
<dbReference type="PROSITE" id="PS51996">
    <property type="entry name" value="TR_MART"/>
    <property type="match status" value="1"/>
</dbReference>
<dbReference type="GO" id="GO:0005576">
    <property type="term" value="C:extracellular region"/>
    <property type="evidence" value="ECO:0007669"/>
    <property type="project" value="InterPro"/>
</dbReference>
<comment type="caution">
    <text evidence="2">The sequence shown here is derived from an EMBL/GenBank/DDBJ whole genome shotgun (WGS) entry which is preliminary data.</text>
</comment>
<dbReference type="Pfam" id="PF03496">
    <property type="entry name" value="ADPrib_exo_Tox"/>
    <property type="match status" value="1"/>
</dbReference>
<dbReference type="SUPFAM" id="SSF56399">
    <property type="entry name" value="ADP-ribosylation"/>
    <property type="match status" value="1"/>
</dbReference>
<sequence>MDDTGNREWSQKYTKVKDVVTELDTLIYRIEVDHKIQKIIEQPLSINIFTAGKSTDDVNGKFVYSQVLIDCLLRLKTIPEDAKELIQILKQAYEDNRFESSNIQEFRKKYSSDQAVWWYTRDTFFYKALNAVLRTENIHMIFLFRTYIFDIQRQLKTHQAKKPLRVYRGQVISIDELKTLQNSCGQFISVNSFFSTSTNDERARSFLNAPNTPENLEKVLFDIVANPKAATTKPFADIRTLSEFPGESEILFMIGSIFRLNSVNRSAKDQIWIIEMTLCSENEHDLQEVLINEQNWFRIHYKLYFLCECSHEPNQMHVAPHEGYLIRMPRDFVVQYAPYLRTTLNIVRIMLSSGRFVLSKNGSALPSEFNTPEEKETIKQQLNLVEALINKFDNKRTRPGSSMADVEKSRGVPLQEVELSELETYLELADNQCTLGNLCRAITVNGFVLWVCLEHYNNISFNNEMRKYIKDFLAMGGDKYIETIQSYTSCRTILLGFVNDNSSVQCEDS</sequence>
<dbReference type="EMBL" id="CAJNOU010004711">
    <property type="protein sequence ID" value="CAF1452180.1"/>
    <property type="molecule type" value="Genomic_DNA"/>
</dbReference>
<evidence type="ECO:0000313" key="2">
    <source>
        <dbReference type="EMBL" id="CAF1452180.1"/>
    </source>
</evidence>
<gene>
    <name evidence="2" type="ORF">SEV965_LOCUS33741</name>
</gene>
<feature type="domain" description="ADP ribosyltransferase" evidence="1">
    <location>
        <begin position="96"/>
        <end position="268"/>
    </location>
</feature>
<reference evidence="2" key="1">
    <citation type="submission" date="2021-02" db="EMBL/GenBank/DDBJ databases">
        <authorList>
            <person name="Nowell W R."/>
        </authorList>
    </citation>
    <scope>NUCLEOTIDE SEQUENCE</scope>
</reference>
<accession>A0A815PPA6</accession>
<dbReference type="AlphaFoldDB" id="A0A815PPA6"/>
<organism evidence="2 3">
    <name type="scientific">Rotaria sordida</name>
    <dbReference type="NCBI Taxonomy" id="392033"/>
    <lineage>
        <taxon>Eukaryota</taxon>
        <taxon>Metazoa</taxon>
        <taxon>Spiralia</taxon>
        <taxon>Gnathifera</taxon>
        <taxon>Rotifera</taxon>
        <taxon>Eurotatoria</taxon>
        <taxon>Bdelloidea</taxon>
        <taxon>Philodinida</taxon>
        <taxon>Philodinidae</taxon>
        <taxon>Rotaria</taxon>
    </lineage>
</organism>
<proteinExistence type="predicted"/>
<dbReference type="InterPro" id="IPR003540">
    <property type="entry name" value="ADP-ribosyltransferase"/>
</dbReference>
<dbReference type="Gene3D" id="3.90.176.10">
    <property type="entry name" value="Toxin ADP-ribosyltransferase, Chain A, domain 1"/>
    <property type="match status" value="1"/>
</dbReference>
<evidence type="ECO:0000313" key="3">
    <source>
        <dbReference type="Proteomes" id="UP000663889"/>
    </source>
</evidence>
<evidence type="ECO:0000259" key="1">
    <source>
        <dbReference type="Pfam" id="PF03496"/>
    </source>
</evidence>